<reference evidence="9 10" key="1">
    <citation type="submission" date="2014-07" db="EMBL/GenBank/DDBJ databases">
        <title>Unique and conserved regions in Vibrio harveyi and related species in comparison with the shrimp pathogen Vibrio harveyi CAIM 1792.</title>
        <authorList>
            <person name="Espinoza-Valles I."/>
            <person name="Vora G."/>
            <person name="Leekitcharoenphon P."/>
            <person name="Ussery D."/>
            <person name="Hoj L."/>
            <person name="Gomez-Gil B."/>
        </authorList>
    </citation>
    <scope>NUCLEOTIDE SEQUENCE [LARGE SCALE GENOMIC DNA]</scope>
    <source>
        <strain evidence="10">CAIM 1854 / LMG 25443</strain>
    </source>
</reference>
<dbReference type="UniPathway" id="UPA00124"/>
<organism evidence="9 10">
    <name type="scientific">Vibrio owensii CAIM 1854 = LMG 25443</name>
    <dbReference type="NCBI Taxonomy" id="1229493"/>
    <lineage>
        <taxon>Bacteria</taxon>
        <taxon>Pseudomonadati</taxon>
        <taxon>Pseudomonadota</taxon>
        <taxon>Gammaproteobacteria</taxon>
        <taxon>Vibrionales</taxon>
        <taxon>Vibrionaceae</taxon>
        <taxon>Vibrio</taxon>
    </lineage>
</organism>
<proteinExistence type="inferred from homology"/>
<dbReference type="PATRIC" id="fig|1229493.5.peg.4899"/>
<evidence type="ECO:0000256" key="5">
    <source>
        <dbReference type="ARBA" id="ARBA00048200"/>
    </source>
</evidence>
<evidence type="ECO:0000256" key="6">
    <source>
        <dbReference type="RuleBase" id="RU364082"/>
    </source>
</evidence>
<dbReference type="Pfam" id="PF04321">
    <property type="entry name" value="RmlD_sub_bind"/>
    <property type="match status" value="1"/>
</dbReference>
<dbReference type="InterPro" id="IPR000683">
    <property type="entry name" value="Gfo/Idh/MocA-like_OxRdtase_N"/>
</dbReference>
<dbReference type="SUPFAM" id="SSF51735">
    <property type="entry name" value="NAD(P)-binding Rossmann-fold domains"/>
    <property type="match status" value="2"/>
</dbReference>
<evidence type="ECO:0000256" key="4">
    <source>
        <dbReference type="ARBA" id="ARBA00017099"/>
    </source>
</evidence>
<dbReference type="Proteomes" id="UP000031586">
    <property type="component" value="Unassembled WGS sequence"/>
</dbReference>
<dbReference type="InterPro" id="IPR036291">
    <property type="entry name" value="NAD(P)-bd_dom_sf"/>
</dbReference>
<evidence type="ECO:0000256" key="2">
    <source>
        <dbReference type="ARBA" id="ARBA00010944"/>
    </source>
</evidence>
<dbReference type="PANTHER" id="PTHR10491">
    <property type="entry name" value="DTDP-4-DEHYDRORHAMNOSE REDUCTASE"/>
    <property type="match status" value="1"/>
</dbReference>
<keyword evidence="6" id="KW-0521">NADP</keyword>
<evidence type="ECO:0000313" key="9">
    <source>
        <dbReference type="EMBL" id="KIF48742.1"/>
    </source>
</evidence>
<comment type="pathway">
    <text evidence="1 6">Carbohydrate biosynthesis; dTDP-L-rhamnose biosynthesis.</text>
</comment>
<evidence type="ECO:0000259" key="7">
    <source>
        <dbReference type="Pfam" id="PF01408"/>
    </source>
</evidence>
<feature type="domain" description="Gfo/Idh/MocA-like oxidoreductase N-terminal" evidence="7">
    <location>
        <begin position="256"/>
        <end position="342"/>
    </location>
</feature>
<accession>A0A0C1VXD8</accession>
<dbReference type="InterPro" id="IPR029903">
    <property type="entry name" value="RmlD-like-bd"/>
</dbReference>
<dbReference type="PANTHER" id="PTHR10491:SF4">
    <property type="entry name" value="METHIONINE ADENOSYLTRANSFERASE 2 SUBUNIT BETA"/>
    <property type="match status" value="1"/>
</dbReference>
<dbReference type="Gene3D" id="3.40.50.720">
    <property type="entry name" value="NAD(P)-binding Rossmann-like Domain"/>
    <property type="match status" value="2"/>
</dbReference>
<evidence type="ECO:0000259" key="8">
    <source>
        <dbReference type="Pfam" id="PF04321"/>
    </source>
</evidence>
<comment type="function">
    <text evidence="6">Catalyzes the reduction of dTDP-6-deoxy-L-lyxo-4-hexulose to yield dTDP-L-rhamnose.</text>
</comment>
<gene>
    <name evidence="9" type="ORF">H735_26630</name>
</gene>
<dbReference type="EMBL" id="JPRD01000058">
    <property type="protein sequence ID" value="KIF48742.1"/>
    <property type="molecule type" value="Genomic_DNA"/>
</dbReference>
<dbReference type="AlphaFoldDB" id="A0A0C1VXD8"/>
<comment type="cofactor">
    <cofactor evidence="6">
        <name>Mg(2+)</name>
        <dbReference type="ChEBI" id="CHEBI:18420"/>
    </cofactor>
    <text evidence="6">Binds 1 Mg(2+) ion per monomer.</text>
</comment>
<evidence type="ECO:0000256" key="1">
    <source>
        <dbReference type="ARBA" id="ARBA00004781"/>
    </source>
</evidence>
<comment type="catalytic activity">
    <reaction evidence="5 6">
        <text>dTDP-beta-L-rhamnose + NADP(+) = dTDP-4-dehydro-beta-L-rhamnose + NADPH + H(+)</text>
        <dbReference type="Rhea" id="RHEA:21796"/>
        <dbReference type="ChEBI" id="CHEBI:15378"/>
        <dbReference type="ChEBI" id="CHEBI:57510"/>
        <dbReference type="ChEBI" id="CHEBI:57783"/>
        <dbReference type="ChEBI" id="CHEBI:58349"/>
        <dbReference type="ChEBI" id="CHEBI:62830"/>
        <dbReference type="EC" id="1.1.1.133"/>
    </reaction>
</comment>
<dbReference type="GO" id="GO:0000166">
    <property type="term" value="F:nucleotide binding"/>
    <property type="evidence" value="ECO:0007669"/>
    <property type="project" value="InterPro"/>
</dbReference>
<dbReference type="UniPathway" id="UPA00281"/>
<name>A0A0C1VXD8_9VIBR</name>
<protein>
    <recommendedName>
        <fullName evidence="4 6">dTDP-4-dehydrorhamnose reductase</fullName>
        <ecNumber evidence="3 6">1.1.1.133</ecNumber>
    </recommendedName>
</protein>
<comment type="caution">
    <text evidence="9">The sequence shown here is derived from an EMBL/GenBank/DDBJ whole genome shotgun (WGS) entry which is preliminary data.</text>
</comment>
<dbReference type="GO" id="GO:0008831">
    <property type="term" value="F:dTDP-4-dehydrorhamnose reductase activity"/>
    <property type="evidence" value="ECO:0007669"/>
    <property type="project" value="UniProtKB-EC"/>
</dbReference>
<dbReference type="Pfam" id="PF01408">
    <property type="entry name" value="GFO_IDH_MocA"/>
    <property type="match status" value="1"/>
</dbReference>
<evidence type="ECO:0000313" key="10">
    <source>
        <dbReference type="Proteomes" id="UP000031586"/>
    </source>
</evidence>
<dbReference type="Gene3D" id="3.90.25.10">
    <property type="entry name" value="UDP-galactose 4-epimerase, domain 1"/>
    <property type="match status" value="1"/>
</dbReference>
<sequence length="547" mass="62247">MKTVLMTGLTGTLAPKVAHQFQLRGWNVLEWNHHKIPPDDPQQSEQFWQQHHIDAVCHMAMGSEAWAAWLGEHCKQRNIPYLFVSTAMVFDATKNGPYGIFEERNTQDEYGKYKVRCEDAIWQANSDAMIARIGWQLHHQAEGNNMLAHLDRQHAENGVITASTAWYPATSHMDDTALAFLQLMERNEAGLYHLDSNLKDKWNFYELVCALKQHYNKQWQVLPSNDYHHDQRLTDERIALPPLSERFNKPEQIKQAGIIGINWGRTHIPHYRNNGVSVTTLCANQIEPLQQACSEDAIPKVETSISALKQLDVVTIATPAHTHAEIIKTLDSTKLICEKPLVGLNSDITHWQQPNANLLVNYAFAQLNTAKTIEKWLTSQTQPCVVNLVTQVNLPGTFTLKEWFLETASHPISWLLHCFGDYSQSTLIEENGQLIVELQCGDHQLRFVFELTGEPGIKHNLTIQSNQTLTSKGYYRVGEKWRFEPILVNGKAINDGEYSESDCWQDANQRSVGLILAMFNQSISWENGLQLGAFDAQKAILIEKMLC</sequence>
<keyword evidence="6" id="KW-0560">Oxidoreductase</keyword>
<comment type="similarity">
    <text evidence="2 6">Belongs to the dTDP-4-dehydrorhamnose reductase family.</text>
</comment>
<dbReference type="InterPro" id="IPR005913">
    <property type="entry name" value="dTDP_dehydrorham_reduct"/>
</dbReference>
<dbReference type="RefSeq" id="WP_020196962.1">
    <property type="nucleotide sequence ID" value="NZ_BAOH01000090.1"/>
</dbReference>
<dbReference type="GO" id="GO:0019305">
    <property type="term" value="P:dTDP-rhamnose biosynthetic process"/>
    <property type="evidence" value="ECO:0007669"/>
    <property type="project" value="UniProtKB-UniPathway"/>
</dbReference>
<dbReference type="GO" id="GO:0009243">
    <property type="term" value="P:O antigen biosynthetic process"/>
    <property type="evidence" value="ECO:0007669"/>
    <property type="project" value="UniProtKB-UniPathway"/>
</dbReference>
<evidence type="ECO:0000256" key="3">
    <source>
        <dbReference type="ARBA" id="ARBA00012929"/>
    </source>
</evidence>
<feature type="domain" description="RmlD-like substrate binding" evidence="8">
    <location>
        <begin position="69"/>
        <end position="202"/>
    </location>
</feature>
<dbReference type="EC" id="1.1.1.133" evidence="3 6"/>